<name>Q75J35_ORYSJ</name>
<reference evidence="3" key="2">
    <citation type="journal article" date="2008" name="Nucleic Acids Res.">
        <title>The rice annotation project database (RAP-DB): 2008 update.</title>
        <authorList>
            <consortium name="The rice annotation project (RAP)"/>
        </authorList>
    </citation>
    <scope>GENOME REANNOTATION</scope>
    <source>
        <strain evidence="3">cv. Nipponbare</strain>
    </source>
</reference>
<evidence type="ECO:0000313" key="2">
    <source>
        <dbReference type="EMBL" id="AAR01734.1"/>
    </source>
</evidence>
<evidence type="ECO:0000256" key="1">
    <source>
        <dbReference type="SAM" id="MobiDB-lite"/>
    </source>
</evidence>
<feature type="compositionally biased region" description="Basic and acidic residues" evidence="1">
    <location>
        <begin position="85"/>
        <end position="106"/>
    </location>
</feature>
<evidence type="ECO:0000313" key="3">
    <source>
        <dbReference type="Proteomes" id="UP000000763"/>
    </source>
</evidence>
<proteinExistence type="predicted"/>
<reference evidence="3" key="1">
    <citation type="journal article" date="2005" name="Nature">
        <title>The map-based sequence of the rice genome.</title>
        <authorList>
            <consortium name="International rice genome sequencing project (IRGSP)"/>
            <person name="Matsumoto T."/>
            <person name="Wu J."/>
            <person name="Kanamori H."/>
            <person name="Katayose Y."/>
            <person name="Fujisawa M."/>
            <person name="Namiki N."/>
            <person name="Mizuno H."/>
            <person name="Yamamoto K."/>
            <person name="Antonio B.A."/>
            <person name="Baba T."/>
            <person name="Sakata K."/>
            <person name="Nagamura Y."/>
            <person name="Aoki H."/>
            <person name="Arikawa K."/>
            <person name="Arita K."/>
            <person name="Bito T."/>
            <person name="Chiden Y."/>
            <person name="Fujitsuka N."/>
            <person name="Fukunaka R."/>
            <person name="Hamada M."/>
            <person name="Harada C."/>
            <person name="Hayashi A."/>
            <person name="Hijishita S."/>
            <person name="Honda M."/>
            <person name="Hosokawa S."/>
            <person name="Ichikawa Y."/>
            <person name="Idonuma A."/>
            <person name="Iijima M."/>
            <person name="Ikeda M."/>
            <person name="Ikeno M."/>
            <person name="Ito K."/>
            <person name="Ito S."/>
            <person name="Ito T."/>
            <person name="Ito Y."/>
            <person name="Ito Y."/>
            <person name="Iwabuchi A."/>
            <person name="Kamiya K."/>
            <person name="Karasawa W."/>
            <person name="Kurita K."/>
            <person name="Katagiri S."/>
            <person name="Kikuta A."/>
            <person name="Kobayashi H."/>
            <person name="Kobayashi N."/>
            <person name="Machita K."/>
            <person name="Maehara T."/>
            <person name="Masukawa M."/>
            <person name="Mizubayashi T."/>
            <person name="Mukai Y."/>
            <person name="Nagasaki H."/>
            <person name="Nagata Y."/>
            <person name="Naito S."/>
            <person name="Nakashima M."/>
            <person name="Nakama Y."/>
            <person name="Nakamichi Y."/>
            <person name="Nakamura M."/>
            <person name="Meguro A."/>
            <person name="Negishi M."/>
            <person name="Ohta I."/>
            <person name="Ohta T."/>
            <person name="Okamoto M."/>
            <person name="Ono N."/>
            <person name="Saji S."/>
            <person name="Sakaguchi M."/>
            <person name="Sakai K."/>
            <person name="Shibata M."/>
            <person name="Shimokawa T."/>
            <person name="Song J."/>
            <person name="Takazaki Y."/>
            <person name="Terasawa K."/>
            <person name="Tsugane M."/>
            <person name="Tsuji K."/>
            <person name="Ueda S."/>
            <person name="Waki K."/>
            <person name="Yamagata H."/>
            <person name="Yamamoto M."/>
            <person name="Yamamoto S."/>
            <person name="Yamane H."/>
            <person name="Yoshiki S."/>
            <person name="Yoshihara R."/>
            <person name="Yukawa K."/>
            <person name="Zhong H."/>
            <person name="Yano M."/>
            <person name="Yuan Q."/>
            <person name="Ouyang S."/>
            <person name="Liu J."/>
            <person name="Jones K.M."/>
            <person name="Gansberger K."/>
            <person name="Moffat K."/>
            <person name="Hill J."/>
            <person name="Bera J."/>
            <person name="Fadrosh D."/>
            <person name="Jin S."/>
            <person name="Johri S."/>
            <person name="Kim M."/>
            <person name="Overton L."/>
            <person name="Reardon M."/>
            <person name="Tsitrin T."/>
            <person name="Vuong H."/>
            <person name="Weaver B."/>
            <person name="Ciecko A."/>
            <person name="Tallon L."/>
            <person name="Jackson J."/>
            <person name="Pai G."/>
            <person name="Aken S.V."/>
            <person name="Utterback T."/>
            <person name="Reidmuller S."/>
            <person name="Feldblyum T."/>
            <person name="Hsiao J."/>
            <person name="Zismann V."/>
            <person name="Iobst S."/>
            <person name="de Vazeille A.R."/>
            <person name="Buell C.R."/>
            <person name="Ying K."/>
            <person name="Li Y."/>
            <person name="Lu T."/>
            <person name="Huang Y."/>
            <person name="Zhao Q."/>
            <person name="Feng Q."/>
            <person name="Zhang L."/>
            <person name="Zhu J."/>
            <person name="Weng Q."/>
            <person name="Mu J."/>
            <person name="Lu Y."/>
            <person name="Fan D."/>
            <person name="Liu Y."/>
            <person name="Guan J."/>
            <person name="Zhang Y."/>
            <person name="Yu S."/>
            <person name="Liu X."/>
            <person name="Zhang Y."/>
            <person name="Hong G."/>
            <person name="Han B."/>
            <person name="Choisne N."/>
            <person name="Demange N."/>
            <person name="Orjeda G."/>
            <person name="Samain S."/>
            <person name="Cattolico L."/>
            <person name="Pelletier E."/>
            <person name="Couloux A."/>
            <person name="Segurens B."/>
            <person name="Wincker P."/>
            <person name="D'Hont A."/>
            <person name="Scarpelli C."/>
            <person name="Weissenbach J."/>
            <person name="Salanoubat M."/>
            <person name="Quetier F."/>
            <person name="Yu Y."/>
            <person name="Kim H.R."/>
            <person name="Rambo T."/>
            <person name="Currie J."/>
            <person name="Collura K."/>
            <person name="Luo M."/>
            <person name="Yang T."/>
            <person name="Ammiraju J.S.S."/>
            <person name="Engler F."/>
            <person name="Soderlund C."/>
            <person name="Wing R.A."/>
            <person name="Palmer L.E."/>
            <person name="de la Bastide M."/>
            <person name="Spiegel L."/>
            <person name="Nascimento L."/>
            <person name="Zutavern T."/>
            <person name="O'Shaughnessy A."/>
            <person name="Dike S."/>
            <person name="Dedhia N."/>
            <person name="Preston R."/>
            <person name="Balija V."/>
            <person name="McCombie W.R."/>
            <person name="Chow T."/>
            <person name="Chen H."/>
            <person name="Chung M."/>
            <person name="Chen C."/>
            <person name="Shaw J."/>
            <person name="Wu H."/>
            <person name="Hsiao K."/>
            <person name="Chao Y."/>
            <person name="Chu M."/>
            <person name="Cheng C."/>
            <person name="Hour A."/>
            <person name="Lee P."/>
            <person name="Lin S."/>
            <person name="Lin Y."/>
            <person name="Liou J."/>
            <person name="Liu S."/>
            <person name="Hsing Y."/>
            <person name="Raghuvanshi S."/>
            <person name="Mohanty A."/>
            <person name="Bharti A.K."/>
            <person name="Gaur A."/>
            <person name="Gupta V."/>
            <person name="Kumar D."/>
            <person name="Ravi V."/>
            <person name="Vij S."/>
            <person name="Kapur A."/>
            <person name="Khurana P."/>
            <person name="Khurana P."/>
            <person name="Khurana J.P."/>
            <person name="Tyagi A.K."/>
            <person name="Gaikwad K."/>
            <person name="Singh A."/>
            <person name="Dalal V."/>
            <person name="Srivastava S."/>
            <person name="Dixit A."/>
            <person name="Pal A.K."/>
            <person name="Ghazi I.A."/>
            <person name="Yadav M."/>
            <person name="Pandit A."/>
            <person name="Bhargava A."/>
            <person name="Sureshbabu K."/>
            <person name="Batra K."/>
            <person name="Sharma T.R."/>
            <person name="Mohapatra T."/>
            <person name="Singh N.K."/>
            <person name="Messing J."/>
            <person name="Nelson A.B."/>
            <person name="Fuks G."/>
            <person name="Kavchok S."/>
            <person name="Keizer G."/>
            <person name="Linton E."/>
            <person name="Llaca V."/>
            <person name="Song R."/>
            <person name="Tanyolac B."/>
            <person name="Young S."/>
            <person name="Ho-Il K."/>
            <person name="Hahn J.H."/>
            <person name="Sangsakoo G."/>
            <person name="Vanavichit A."/>
            <person name="de Mattos Luiz.A.T."/>
            <person name="Zimmer P.D."/>
            <person name="Malone G."/>
            <person name="Dellagostin O."/>
            <person name="de Oliveira A.C."/>
            <person name="Bevan M."/>
            <person name="Bancroft I."/>
            <person name="Minx P."/>
            <person name="Cordum H."/>
            <person name="Wilson R."/>
            <person name="Cheng Z."/>
            <person name="Jin W."/>
            <person name="Jiang J."/>
            <person name="Leong S.A."/>
            <person name="Iwama H."/>
            <person name="Gojobori T."/>
            <person name="Itoh T."/>
            <person name="Niimura Y."/>
            <person name="Fujii Y."/>
            <person name="Habara T."/>
            <person name="Sakai H."/>
            <person name="Sato Y."/>
            <person name="Wilson G."/>
            <person name="Kumar K."/>
            <person name="McCouch S."/>
            <person name="Juretic N."/>
            <person name="Hoen D."/>
            <person name="Wright S."/>
            <person name="Bruskiewich R."/>
            <person name="Bureau T."/>
            <person name="Miyao A."/>
            <person name="Hirochika H."/>
            <person name="Nishikawa T."/>
            <person name="Kadowaki K."/>
            <person name="Sugiura M."/>
            <person name="Burr B."/>
            <person name="Sasaki T."/>
        </authorList>
    </citation>
    <scope>NUCLEOTIDE SEQUENCE [LARGE SCALE GENOMIC DNA]</scope>
    <source>
        <strain evidence="3">cv. Nipponbare</strain>
    </source>
</reference>
<gene>
    <name evidence="2" type="primary">OSJNBa0066H15.15</name>
</gene>
<dbReference type="Proteomes" id="UP000000763">
    <property type="component" value="Chromosome 3"/>
</dbReference>
<protein>
    <submittedName>
        <fullName evidence="2">Uncharacterized protein</fullName>
    </submittedName>
</protein>
<sequence length="207" mass="22049">MDNMPLHKIAKDKIPLNILSSLYFATLSRFKTKIPPNVKRGRERGATAAVLVACGQRACGDGWREGKEDGAAQGGRTAPPGGRGEGQRRRPREEGANRGEEDGTADRRLLLTASSSSSGIHGGGGGGVRAAGLEAGWDRELEEHSSKWIEQQAEPHAATSATILERVLPSRWCANGRTFPPATSTAAVAPLSLPLSPRWGYFGLKTL</sequence>
<organism evidence="2 3">
    <name type="scientific">Oryza sativa subsp. japonica</name>
    <name type="common">Rice</name>
    <dbReference type="NCBI Taxonomy" id="39947"/>
    <lineage>
        <taxon>Eukaryota</taxon>
        <taxon>Viridiplantae</taxon>
        <taxon>Streptophyta</taxon>
        <taxon>Embryophyta</taxon>
        <taxon>Tracheophyta</taxon>
        <taxon>Spermatophyta</taxon>
        <taxon>Magnoliopsida</taxon>
        <taxon>Liliopsida</taxon>
        <taxon>Poales</taxon>
        <taxon>Poaceae</taxon>
        <taxon>BOP clade</taxon>
        <taxon>Oryzoideae</taxon>
        <taxon>Oryzeae</taxon>
        <taxon>Oryzinae</taxon>
        <taxon>Oryza</taxon>
        <taxon>Oryza sativa</taxon>
    </lineage>
</organism>
<dbReference type="AlphaFoldDB" id="Q75J35"/>
<accession>Q75J35</accession>
<feature type="region of interest" description="Disordered" evidence="1">
    <location>
        <begin position="65"/>
        <end position="106"/>
    </location>
</feature>
<dbReference type="EMBL" id="AC120505">
    <property type="protein sequence ID" value="AAR01734.1"/>
    <property type="molecule type" value="Genomic_DNA"/>
</dbReference>